<keyword evidence="5" id="KW-1185">Reference proteome</keyword>
<evidence type="ECO:0000313" key="5">
    <source>
        <dbReference type="Proteomes" id="UP000271241"/>
    </source>
</evidence>
<accession>A0A4P9XNG7</accession>
<dbReference type="InterPro" id="IPR035940">
    <property type="entry name" value="CAP_sf"/>
</dbReference>
<dbReference type="Proteomes" id="UP000271241">
    <property type="component" value="Unassembled WGS sequence"/>
</dbReference>
<gene>
    <name evidence="4" type="ORF">THASP1DRAFT_24351</name>
</gene>
<organism evidence="4 5">
    <name type="scientific">Thamnocephalis sphaerospora</name>
    <dbReference type="NCBI Taxonomy" id="78915"/>
    <lineage>
        <taxon>Eukaryota</taxon>
        <taxon>Fungi</taxon>
        <taxon>Fungi incertae sedis</taxon>
        <taxon>Zoopagomycota</taxon>
        <taxon>Zoopagomycotina</taxon>
        <taxon>Zoopagomycetes</taxon>
        <taxon>Zoopagales</taxon>
        <taxon>Sigmoideomycetaceae</taxon>
        <taxon>Thamnocephalis</taxon>
    </lineage>
</organism>
<dbReference type="EMBL" id="KZ992709">
    <property type="protein sequence ID" value="RKP07504.1"/>
    <property type="molecule type" value="Genomic_DNA"/>
</dbReference>
<feature type="domain" description="SCP" evidence="3">
    <location>
        <begin position="63"/>
        <end position="178"/>
    </location>
</feature>
<dbReference type="InterPro" id="IPR014044">
    <property type="entry name" value="CAP_dom"/>
</dbReference>
<dbReference type="PANTHER" id="PTHR31157:SF1">
    <property type="entry name" value="SCP DOMAIN-CONTAINING PROTEIN"/>
    <property type="match status" value="1"/>
</dbReference>
<name>A0A4P9XNG7_9FUNG</name>
<dbReference type="SUPFAM" id="SSF55797">
    <property type="entry name" value="PR-1-like"/>
    <property type="match status" value="1"/>
</dbReference>
<evidence type="ECO:0000256" key="2">
    <source>
        <dbReference type="SAM" id="Phobius"/>
    </source>
</evidence>
<dbReference type="Gene3D" id="3.40.33.10">
    <property type="entry name" value="CAP"/>
    <property type="match status" value="1"/>
</dbReference>
<feature type="region of interest" description="Disordered" evidence="1">
    <location>
        <begin position="189"/>
        <end position="256"/>
    </location>
</feature>
<dbReference type="Pfam" id="PF00188">
    <property type="entry name" value="CAP"/>
    <property type="match status" value="1"/>
</dbReference>
<keyword evidence="2" id="KW-0472">Membrane</keyword>
<proteinExistence type="predicted"/>
<dbReference type="CDD" id="cd05379">
    <property type="entry name" value="CAP_bacterial"/>
    <property type="match status" value="1"/>
</dbReference>
<feature type="transmembrane region" description="Helical" evidence="2">
    <location>
        <begin position="20"/>
        <end position="45"/>
    </location>
</feature>
<dbReference type="AlphaFoldDB" id="A0A4P9XNG7"/>
<keyword evidence="2" id="KW-1133">Transmembrane helix</keyword>
<reference evidence="5" key="1">
    <citation type="journal article" date="2018" name="Nat. Microbiol.">
        <title>Leveraging single-cell genomics to expand the fungal tree of life.</title>
        <authorList>
            <person name="Ahrendt S.R."/>
            <person name="Quandt C.A."/>
            <person name="Ciobanu D."/>
            <person name="Clum A."/>
            <person name="Salamov A."/>
            <person name="Andreopoulos B."/>
            <person name="Cheng J.F."/>
            <person name="Woyke T."/>
            <person name="Pelin A."/>
            <person name="Henrissat B."/>
            <person name="Reynolds N.K."/>
            <person name="Benny G.L."/>
            <person name="Smith M.E."/>
            <person name="James T.Y."/>
            <person name="Grigoriev I.V."/>
        </authorList>
    </citation>
    <scope>NUCLEOTIDE SEQUENCE [LARGE SCALE GENOMIC DNA]</scope>
    <source>
        <strain evidence="5">RSA 1356</strain>
    </source>
</reference>
<dbReference type="PANTHER" id="PTHR31157">
    <property type="entry name" value="SCP DOMAIN-CONTAINING PROTEIN"/>
    <property type="match status" value="1"/>
</dbReference>
<feature type="region of interest" description="Disordered" evidence="1">
    <location>
        <begin position="293"/>
        <end position="317"/>
    </location>
</feature>
<evidence type="ECO:0000259" key="3">
    <source>
        <dbReference type="Pfam" id="PF00188"/>
    </source>
</evidence>
<evidence type="ECO:0000256" key="1">
    <source>
        <dbReference type="SAM" id="MobiDB-lite"/>
    </source>
</evidence>
<protein>
    <submittedName>
        <fullName evidence="4">CAP domain-containing protein</fullName>
    </submittedName>
</protein>
<evidence type="ECO:0000313" key="4">
    <source>
        <dbReference type="EMBL" id="RKP07504.1"/>
    </source>
</evidence>
<sequence length="317" mass="33527">MAIPFFSSAKPKQGALPGEALLTPVFLTAAAMLVLAFCSFNTLLLSGLAKEPIPLNAAKMLCLVNTERKNNGLSALAMDDSLAESAEFQSRAQAHVSIMSHLIRGEPVLEDRIAKASGEKKWVGMGENVAYGWPDEEYVMKRWMNSPGHRANILGKFTHIGVALAFSANGTKYWTQNFGNNGQKSNFPLCPGYSPPAPAPAPATSSNPAKKSDVEPTAMMAPAQPSSSSDRMHASANVSAAAPHTMSPIPQPTSVAKAKPSVDMHRLSTVHGGHVATTATTATTATAPTPLAAVGRSGYGIPFSDQRPSAPRVRRRR</sequence>
<keyword evidence="2" id="KW-0812">Transmembrane</keyword>
<dbReference type="OrthoDB" id="568194at2759"/>